<feature type="transmembrane region" description="Helical" evidence="2">
    <location>
        <begin position="126"/>
        <end position="148"/>
    </location>
</feature>
<evidence type="ECO:0008006" key="5">
    <source>
        <dbReference type="Google" id="ProtNLM"/>
    </source>
</evidence>
<keyword evidence="2" id="KW-0812">Transmembrane</keyword>
<organism evidence="3 4">
    <name type="scientific">Magallana gigas</name>
    <name type="common">Pacific oyster</name>
    <name type="synonym">Crassostrea gigas</name>
    <dbReference type="NCBI Taxonomy" id="29159"/>
    <lineage>
        <taxon>Eukaryota</taxon>
        <taxon>Metazoa</taxon>
        <taxon>Spiralia</taxon>
        <taxon>Lophotrochozoa</taxon>
        <taxon>Mollusca</taxon>
        <taxon>Bivalvia</taxon>
        <taxon>Autobranchia</taxon>
        <taxon>Pteriomorphia</taxon>
        <taxon>Ostreida</taxon>
        <taxon>Ostreoidea</taxon>
        <taxon>Ostreidae</taxon>
        <taxon>Magallana</taxon>
    </lineage>
</organism>
<dbReference type="Proteomes" id="UP000005408">
    <property type="component" value="Unassembled WGS sequence"/>
</dbReference>
<dbReference type="EnsemblMetazoa" id="G21047.1">
    <property type="protein sequence ID" value="G21047.1:cds"/>
    <property type="gene ID" value="G21047"/>
</dbReference>
<accession>A0A8W8JUI4</accession>
<proteinExistence type="predicted"/>
<sequence length="200" mass="22494">MGFYGSLCTNACRYPGFGVQCQKHCNCSQEICNHITGCLNISGSNTMKTTSSSAPVCADGYFGLDCISPCRYPSFGKKCQYECKCTLSKCNHIKGCGNMTEHQMYTTKMDGEIKPNEQNWLKEKQLIIIIAGSSVLFVFTLVAITMTARNRSRHRTRNTEHEMNSEFSSFQSNEDIADSTDNITSVRYCQHEAFRENYGD</sequence>
<keyword evidence="2" id="KW-1133">Transmembrane helix</keyword>
<dbReference type="AlphaFoldDB" id="A0A8W8JUI4"/>
<feature type="region of interest" description="Disordered" evidence="1">
    <location>
        <begin position="150"/>
        <end position="169"/>
    </location>
</feature>
<keyword evidence="2" id="KW-0472">Membrane</keyword>
<keyword evidence="4" id="KW-1185">Reference proteome</keyword>
<dbReference type="Gene3D" id="2.170.300.10">
    <property type="entry name" value="Tie2 ligand-binding domain superfamily"/>
    <property type="match status" value="1"/>
</dbReference>
<name>A0A8W8JUI4_MAGGI</name>
<evidence type="ECO:0000313" key="3">
    <source>
        <dbReference type="EnsemblMetazoa" id="G21047.1:cds"/>
    </source>
</evidence>
<evidence type="ECO:0000313" key="4">
    <source>
        <dbReference type="Proteomes" id="UP000005408"/>
    </source>
</evidence>
<evidence type="ECO:0000256" key="1">
    <source>
        <dbReference type="SAM" id="MobiDB-lite"/>
    </source>
</evidence>
<evidence type="ECO:0000256" key="2">
    <source>
        <dbReference type="SAM" id="Phobius"/>
    </source>
</evidence>
<protein>
    <recommendedName>
        <fullName evidence="5">MEGF10_11</fullName>
    </recommendedName>
</protein>
<reference evidence="3" key="1">
    <citation type="submission" date="2022-08" db="UniProtKB">
        <authorList>
            <consortium name="EnsemblMetazoa"/>
        </authorList>
    </citation>
    <scope>IDENTIFICATION</scope>
    <source>
        <strain evidence="3">05x7-T-G4-1.051#20</strain>
    </source>
</reference>